<name>A0A167NJ03_CALVF</name>
<dbReference type="InterPro" id="IPR024964">
    <property type="entry name" value="CTLH/CRA"/>
</dbReference>
<dbReference type="Pfam" id="PF10607">
    <property type="entry name" value="CTLH"/>
    <property type="match status" value="1"/>
</dbReference>
<dbReference type="OrthoDB" id="8048523at2759"/>
<gene>
    <name evidence="3" type="ORF">CALVIDRAFT_526515</name>
</gene>
<evidence type="ECO:0000313" key="4">
    <source>
        <dbReference type="Proteomes" id="UP000076738"/>
    </source>
</evidence>
<dbReference type="STRING" id="1330018.A0A167NJ03"/>
<dbReference type="PANTHER" id="PTHR12864">
    <property type="entry name" value="RAN BINDING PROTEIN 9-RELATED"/>
    <property type="match status" value="1"/>
</dbReference>
<keyword evidence="4" id="KW-1185">Reference proteome</keyword>
<proteinExistence type="predicted"/>
<accession>A0A167NJ03</accession>
<protein>
    <recommendedName>
        <fullName evidence="2">CTLH/CRA C-terminal to LisH motif domain-containing protein</fullName>
    </recommendedName>
</protein>
<dbReference type="EMBL" id="KV417278">
    <property type="protein sequence ID" value="KZO97764.1"/>
    <property type="molecule type" value="Genomic_DNA"/>
</dbReference>
<evidence type="ECO:0000256" key="1">
    <source>
        <dbReference type="SAM" id="MobiDB-lite"/>
    </source>
</evidence>
<sequence length="322" mass="35543">MAPLAPASPSRAELRKIVLNYLCHYSFVDTAKVFSNSVPLQGWYEGEEGGNGPESVQLSEQLVQALEVRKDIRESILSGKISAARELITTHFPTVLSDEPPLPPPPAAPYIIPQPLPWIPTMPVIPTFPSSLAPENISLILSIQQWIESLRTVPLPYPASSTSPPSQTTVTATPVSPTTEAQDQTALILTGRQLYARARQLNPPYNEQFRDEVVGISSLVAYKEPEKAHESVRHHLEWSRRKGVATQVNGAILNSLGYPPYVPLASLIRQLTFVYQMLHELGVRPPDGGYPEGVDILDVSEEDQDWGADVRGLCLCTCMVWY</sequence>
<organism evidence="3 4">
    <name type="scientific">Calocera viscosa (strain TUFC12733)</name>
    <dbReference type="NCBI Taxonomy" id="1330018"/>
    <lineage>
        <taxon>Eukaryota</taxon>
        <taxon>Fungi</taxon>
        <taxon>Dikarya</taxon>
        <taxon>Basidiomycota</taxon>
        <taxon>Agaricomycotina</taxon>
        <taxon>Dacrymycetes</taxon>
        <taxon>Dacrymycetales</taxon>
        <taxon>Dacrymycetaceae</taxon>
        <taxon>Calocera</taxon>
    </lineage>
</organism>
<dbReference type="InterPro" id="IPR006594">
    <property type="entry name" value="LisH"/>
</dbReference>
<dbReference type="AlphaFoldDB" id="A0A167NJ03"/>
<feature type="domain" description="CTLH/CRA C-terminal to LisH motif" evidence="2">
    <location>
        <begin position="68"/>
        <end position="275"/>
    </location>
</feature>
<reference evidence="3 4" key="1">
    <citation type="journal article" date="2016" name="Mol. Biol. Evol.">
        <title>Comparative Genomics of Early-Diverging Mushroom-Forming Fungi Provides Insights into the Origins of Lignocellulose Decay Capabilities.</title>
        <authorList>
            <person name="Nagy L.G."/>
            <person name="Riley R."/>
            <person name="Tritt A."/>
            <person name="Adam C."/>
            <person name="Daum C."/>
            <person name="Floudas D."/>
            <person name="Sun H."/>
            <person name="Yadav J.S."/>
            <person name="Pangilinan J."/>
            <person name="Larsson K.H."/>
            <person name="Matsuura K."/>
            <person name="Barry K."/>
            <person name="Labutti K."/>
            <person name="Kuo R."/>
            <person name="Ohm R.A."/>
            <person name="Bhattacharya S.S."/>
            <person name="Shirouzu T."/>
            <person name="Yoshinaga Y."/>
            <person name="Martin F.M."/>
            <person name="Grigoriev I.V."/>
            <person name="Hibbett D.S."/>
        </authorList>
    </citation>
    <scope>NUCLEOTIDE SEQUENCE [LARGE SCALE GENOMIC DNA]</scope>
    <source>
        <strain evidence="3 4">TUFC12733</strain>
    </source>
</reference>
<dbReference type="InterPro" id="IPR050618">
    <property type="entry name" value="Ubq-SigPath_Reg"/>
</dbReference>
<feature type="region of interest" description="Disordered" evidence="1">
    <location>
        <begin position="158"/>
        <end position="181"/>
    </location>
</feature>
<feature type="compositionally biased region" description="Low complexity" evidence="1">
    <location>
        <begin position="158"/>
        <end position="179"/>
    </location>
</feature>
<evidence type="ECO:0000259" key="2">
    <source>
        <dbReference type="Pfam" id="PF10607"/>
    </source>
</evidence>
<dbReference type="PROSITE" id="PS50896">
    <property type="entry name" value="LISH"/>
    <property type="match status" value="1"/>
</dbReference>
<evidence type="ECO:0000313" key="3">
    <source>
        <dbReference type="EMBL" id="KZO97764.1"/>
    </source>
</evidence>
<dbReference type="Proteomes" id="UP000076738">
    <property type="component" value="Unassembled WGS sequence"/>
</dbReference>